<dbReference type="PANTHER" id="PTHR10000:SF8">
    <property type="entry name" value="HAD SUPERFAMILY HYDROLASE-LIKE, TYPE 3"/>
    <property type="match status" value="1"/>
</dbReference>
<gene>
    <name evidence="1" type="ORF">SAMN02910451_01458</name>
</gene>
<evidence type="ECO:0000313" key="2">
    <source>
        <dbReference type="Proteomes" id="UP000183047"/>
    </source>
</evidence>
<dbReference type="AlphaFoldDB" id="A0A1G5DD23"/>
<evidence type="ECO:0000313" key="1">
    <source>
        <dbReference type="EMBL" id="SCY12514.1"/>
    </source>
</evidence>
<proteinExistence type="predicted"/>
<dbReference type="SUPFAM" id="SSF56784">
    <property type="entry name" value="HAD-like"/>
    <property type="match status" value="1"/>
</dbReference>
<accession>A0A1G5DD23</accession>
<dbReference type="SFLD" id="SFLDG01140">
    <property type="entry name" value="C2.B:_Phosphomannomutase_and_P"/>
    <property type="match status" value="1"/>
</dbReference>
<dbReference type="InterPro" id="IPR000150">
    <property type="entry name" value="Cof"/>
</dbReference>
<sequence>MKTLYVSDLDGTLLRSDEQMSEYTNNTINTLVSKGMLFSYATARSLITAKKVTKGLSAKIPLIVYNGAFIIDNVTEEVLRANYFDDSVNDVLEDLFSHDIYPIVYGIVDGKEKFSFVPKLCTKGMNTFINSRKGDIRTNAIDDYKDLKKGNIFYISCIDETEKLAPMYERYKHDYHCVFQKDIYTGDQWLEILPKTASKANAVRQLREMIGCDKVVAFGDGKNDIDLFQAADEGYAVSNAHEDLKKVATGVILSNNEDGVAKWLEDEAL</sequence>
<dbReference type="InterPro" id="IPR006379">
    <property type="entry name" value="HAD-SF_hydro_IIB"/>
</dbReference>
<organism evidence="1 2">
    <name type="scientific">Butyrivibrio hungatei</name>
    <dbReference type="NCBI Taxonomy" id="185008"/>
    <lineage>
        <taxon>Bacteria</taxon>
        <taxon>Bacillati</taxon>
        <taxon>Bacillota</taxon>
        <taxon>Clostridia</taxon>
        <taxon>Lachnospirales</taxon>
        <taxon>Lachnospiraceae</taxon>
        <taxon>Butyrivibrio</taxon>
    </lineage>
</organism>
<protein>
    <recommendedName>
        <fullName evidence="3">HAD family hydrolase</fullName>
    </recommendedName>
</protein>
<dbReference type="NCBIfam" id="TIGR00099">
    <property type="entry name" value="Cof-subfamily"/>
    <property type="match status" value="1"/>
</dbReference>
<keyword evidence="2" id="KW-1185">Reference proteome</keyword>
<dbReference type="InterPro" id="IPR036412">
    <property type="entry name" value="HAD-like_sf"/>
</dbReference>
<dbReference type="GO" id="GO:0005829">
    <property type="term" value="C:cytosol"/>
    <property type="evidence" value="ECO:0007669"/>
    <property type="project" value="TreeGrafter"/>
</dbReference>
<dbReference type="NCBIfam" id="TIGR01484">
    <property type="entry name" value="HAD-SF-IIB"/>
    <property type="match status" value="1"/>
</dbReference>
<dbReference type="OrthoDB" id="9810101at2"/>
<dbReference type="PANTHER" id="PTHR10000">
    <property type="entry name" value="PHOSPHOSERINE PHOSPHATASE"/>
    <property type="match status" value="1"/>
</dbReference>
<dbReference type="Proteomes" id="UP000183047">
    <property type="component" value="Unassembled WGS sequence"/>
</dbReference>
<reference evidence="2" key="1">
    <citation type="submission" date="2016-10" db="EMBL/GenBank/DDBJ databases">
        <authorList>
            <person name="Varghese N."/>
            <person name="Submissions S."/>
        </authorList>
    </citation>
    <scope>NUCLEOTIDE SEQUENCE [LARGE SCALE GENOMIC DNA]</scope>
    <source>
        <strain evidence="2">XBD2006</strain>
    </source>
</reference>
<dbReference type="SFLD" id="SFLDS00003">
    <property type="entry name" value="Haloacid_Dehalogenase"/>
    <property type="match status" value="1"/>
</dbReference>
<dbReference type="RefSeq" id="WP_074462105.1">
    <property type="nucleotide sequence ID" value="NZ_FMUR01000008.1"/>
</dbReference>
<dbReference type="GO" id="GO:0000287">
    <property type="term" value="F:magnesium ion binding"/>
    <property type="evidence" value="ECO:0007669"/>
    <property type="project" value="TreeGrafter"/>
</dbReference>
<dbReference type="Gene3D" id="3.40.50.1000">
    <property type="entry name" value="HAD superfamily/HAD-like"/>
    <property type="match status" value="1"/>
</dbReference>
<dbReference type="Pfam" id="PF08282">
    <property type="entry name" value="Hydrolase_3"/>
    <property type="match status" value="1"/>
</dbReference>
<dbReference type="Gene3D" id="3.30.1240.10">
    <property type="match status" value="1"/>
</dbReference>
<dbReference type="GO" id="GO:0016791">
    <property type="term" value="F:phosphatase activity"/>
    <property type="evidence" value="ECO:0007669"/>
    <property type="project" value="TreeGrafter"/>
</dbReference>
<name>A0A1G5DD23_9FIRM</name>
<evidence type="ECO:0008006" key="3">
    <source>
        <dbReference type="Google" id="ProtNLM"/>
    </source>
</evidence>
<dbReference type="EMBL" id="FMUR01000008">
    <property type="protein sequence ID" value="SCY12514.1"/>
    <property type="molecule type" value="Genomic_DNA"/>
</dbReference>
<dbReference type="InterPro" id="IPR023214">
    <property type="entry name" value="HAD_sf"/>
</dbReference>